<dbReference type="EMBL" id="CP072384">
    <property type="protein sequence ID" value="QUC08164.1"/>
    <property type="molecule type" value="Genomic_DNA"/>
</dbReference>
<dbReference type="GO" id="GO:0005524">
    <property type="term" value="F:ATP binding"/>
    <property type="evidence" value="ECO:0007669"/>
    <property type="project" value="UniProtKB-KW"/>
</dbReference>
<dbReference type="PANTHER" id="PTHR40396:SF1">
    <property type="entry name" value="ATPASE AAA-TYPE CORE DOMAIN-CONTAINING PROTEIN"/>
    <property type="match status" value="1"/>
</dbReference>
<organism evidence="2 3">
    <name type="scientific">Arachnia rubra</name>
    <dbReference type="NCBI Taxonomy" id="1547448"/>
    <lineage>
        <taxon>Bacteria</taxon>
        <taxon>Bacillati</taxon>
        <taxon>Actinomycetota</taxon>
        <taxon>Actinomycetes</taxon>
        <taxon>Propionibacteriales</taxon>
        <taxon>Propionibacteriaceae</taxon>
        <taxon>Arachnia</taxon>
    </lineage>
</organism>
<dbReference type="InterPro" id="IPR027417">
    <property type="entry name" value="P-loop_NTPase"/>
</dbReference>
<dbReference type="RefSeq" id="WP_212323745.1">
    <property type="nucleotide sequence ID" value="NZ_AP024463.1"/>
</dbReference>
<dbReference type="PANTHER" id="PTHR40396">
    <property type="entry name" value="ATPASE-LIKE PROTEIN"/>
    <property type="match status" value="1"/>
</dbReference>
<name>A0ABX7Y5M7_9ACTN</name>
<evidence type="ECO:0000313" key="3">
    <source>
        <dbReference type="Proteomes" id="UP000678513"/>
    </source>
</evidence>
<dbReference type="Proteomes" id="UP000678513">
    <property type="component" value="Chromosome"/>
</dbReference>
<dbReference type="InterPro" id="IPR003959">
    <property type="entry name" value="ATPase_AAA_core"/>
</dbReference>
<proteinExistence type="predicted"/>
<evidence type="ECO:0000313" key="2">
    <source>
        <dbReference type="EMBL" id="QUC08164.1"/>
    </source>
</evidence>
<protein>
    <submittedName>
        <fullName evidence="2">ATP-binding protein</fullName>
    </submittedName>
</protein>
<dbReference type="SUPFAM" id="SSF52540">
    <property type="entry name" value="P-loop containing nucleoside triphosphate hydrolases"/>
    <property type="match status" value="1"/>
</dbReference>
<keyword evidence="3" id="KW-1185">Reference proteome</keyword>
<gene>
    <name evidence="2" type="ORF">J5A65_14900</name>
</gene>
<feature type="domain" description="ATPase AAA-type core" evidence="1">
    <location>
        <begin position="46"/>
        <end position="367"/>
    </location>
</feature>
<reference evidence="2 3" key="1">
    <citation type="submission" date="2021-03" db="EMBL/GenBank/DDBJ databases">
        <title>Human Oral Microbial Genomes.</title>
        <authorList>
            <person name="Johnston C.D."/>
            <person name="Chen T."/>
            <person name="Dewhirst F.E."/>
        </authorList>
    </citation>
    <scope>NUCLEOTIDE SEQUENCE [LARGE SCALE GENOMIC DNA]</scope>
    <source>
        <strain evidence="2 3">DSMZ 100122</strain>
    </source>
</reference>
<keyword evidence="2" id="KW-0067">ATP-binding</keyword>
<sequence length="432" mass="48196">MLLLRFSATNHKSLRDEAVLDLTRPTLRTLRPREGEGWNQQVYPVAGIFGANASGKSTVLDALRYALAVVEFSAGEWQQYDTVPHVPFALDEVHPGKPSCYEFDFVVGETRYQYGFELGGGGIESEWLRDLPGSRFRSLLLRRGTDIKLAPGVGSIGPLSRRELALSRAALLEHPRLTPITRALNETKVVPFGDTVHSHRTQDIAESVASGEIREELVRVLLQVADVGICGLSVREDQITPELAEFLRRFKNLLSEEPEGDAGAQIRLSEEQTEMVVRNLEFTHLGSGDRRYTFTIYDESNGTLAWLSLALYAVQCLRRGNVMVVDEIDASLHSHLMEVLLGWFADPEINRFGAQLIFTSHDTYLLSPLASVTLEPEQVWFTEKERDGSSELYSLADFKRHKDANVARRYLTGRYGAIPAPAPSLITNLLGA</sequence>
<keyword evidence="2" id="KW-0547">Nucleotide-binding</keyword>
<dbReference type="Pfam" id="PF13304">
    <property type="entry name" value="AAA_21"/>
    <property type="match status" value="1"/>
</dbReference>
<dbReference type="Gene3D" id="3.40.50.300">
    <property type="entry name" value="P-loop containing nucleotide triphosphate hydrolases"/>
    <property type="match status" value="2"/>
</dbReference>
<accession>A0ABX7Y5M7</accession>
<evidence type="ECO:0000259" key="1">
    <source>
        <dbReference type="Pfam" id="PF13304"/>
    </source>
</evidence>